<protein>
    <recommendedName>
        <fullName evidence="3">Terminase small subunit</fullName>
    </recommendedName>
</protein>
<gene>
    <name evidence="1" type="ORF">QEH52_01700</name>
</gene>
<dbReference type="EMBL" id="JARXHW010000002">
    <property type="protein sequence ID" value="MDQ8206206.1"/>
    <property type="molecule type" value="Genomic_DNA"/>
</dbReference>
<dbReference type="Proteomes" id="UP001225316">
    <property type="component" value="Unassembled WGS sequence"/>
</dbReference>
<dbReference type="RefSeq" id="WP_308948212.1">
    <property type="nucleotide sequence ID" value="NZ_JARXHW010000002.1"/>
</dbReference>
<proteinExistence type="predicted"/>
<evidence type="ECO:0000313" key="2">
    <source>
        <dbReference type="Proteomes" id="UP001225316"/>
    </source>
</evidence>
<evidence type="ECO:0000313" key="1">
    <source>
        <dbReference type="EMBL" id="MDQ8206206.1"/>
    </source>
</evidence>
<evidence type="ECO:0008006" key="3">
    <source>
        <dbReference type="Google" id="ProtNLM"/>
    </source>
</evidence>
<sequence length="253" mass="28810">MPAKKTESKKVQRVRCTGYLQPYDYYADLFGASERTVKGWVSTGRKADDRPPLDEPELMANWWSRHYKHRVPDLILKMAKAAPGDGDAQVKGDPLFEQPAQPEPNVVPFVMPDNLETGLAASVARLREAEAVLSAKYLHAMTQEADEGEIERKQRSWERVSNQLRQQEKSLRELEGKYGDSYSGDEIRAMLEKLHMPIYSGMMNLVRRCSPKVDLIEDPAEKQAYWLAEVRKLFKGLQQSEFAAPVEELVVGE</sequence>
<accession>A0ABU1APX8</accession>
<keyword evidence="2" id="KW-1185">Reference proteome</keyword>
<reference evidence="1 2" key="1">
    <citation type="submission" date="2023-04" db="EMBL/GenBank/DDBJ databases">
        <title>A novel bacteria isolated from coastal sediment.</title>
        <authorList>
            <person name="Liu X.-J."/>
            <person name="Du Z.-J."/>
        </authorList>
    </citation>
    <scope>NUCLEOTIDE SEQUENCE [LARGE SCALE GENOMIC DNA]</scope>
    <source>
        <strain evidence="1 2">SDUM461003</strain>
    </source>
</reference>
<name>A0ABU1APX8_9BACT</name>
<organism evidence="1 2">
    <name type="scientific">Thalassobacterium maritimum</name>
    <dbReference type="NCBI Taxonomy" id="3041265"/>
    <lineage>
        <taxon>Bacteria</taxon>
        <taxon>Pseudomonadati</taxon>
        <taxon>Verrucomicrobiota</taxon>
        <taxon>Opitutia</taxon>
        <taxon>Puniceicoccales</taxon>
        <taxon>Coraliomargaritaceae</taxon>
        <taxon>Thalassobacterium</taxon>
    </lineage>
</organism>
<comment type="caution">
    <text evidence="1">The sequence shown here is derived from an EMBL/GenBank/DDBJ whole genome shotgun (WGS) entry which is preliminary data.</text>
</comment>